<comment type="caution">
    <text evidence="3">The sequence shown here is derived from an EMBL/GenBank/DDBJ whole genome shotgun (WGS) entry which is preliminary data.</text>
</comment>
<keyword evidence="1" id="KW-0378">Hydrolase</keyword>
<proteinExistence type="inferred from homology"/>
<evidence type="ECO:0000256" key="1">
    <source>
        <dbReference type="RuleBase" id="RU363015"/>
    </source>
</evidence>
<dbReference type="Proteomes" id="UP001281731">
    <property type="component" value="Unassembled WGS sequence"/>
</dbReference>
<dbReference type="PANTHER" id="PTHR43393">
    <property type="entry name" value="CYTOKININ RIBOSIDE 5'-MONOPHOSPHATE PHOSPHORIBOHYDROLASE"/>
    <property type="match status" value="1"/>
</dbReference>
<accession>A0AAW9HLK4</accession>
<dbReference type="EMBL" id="JAWNGC010000003">
    <property type="protein sequence ID" value="MDY5154746.1"/>
    <property type="molecule type" value="Genomic_DNA"/>
</dbReference>
<dbReference type="SUPFAM" id="SSF102405">
    <property type="entry name" value="MCP/YpsA-like"/>
    <property type="match status" value="1"/>
</dbReference>
<dbReference type="Proteomes" id="UP001275049">
    <property type="component" value="Unassembled WGS sequence"/>
</dbReference>
<evidence type="ECO:0000313" key="4">
    <source>
        <dbReference type="Proteomes" id="UP001275049"/>
    </source>
</evidence>
<dbReference type="PANTHER" id="PTHR43393:SF3">
    <property type="entry name" value="LYSINE DECARBOXYLASE-LIKE PROTEIN"/>
    <property type="match status" value="1"/>
</dbReference>
<dbReference type="NCBIfam" id="TIGR00730">
    <property type="entry name" value="Rossman fold protein, TIGR00730 family"/>
    <property type="match status" value="1"/>
</dbReference>
<evidence type="ECO:0000313" key="5">
    <source>
        <dbReference type="Proteomes" id="UP001281731"/>
    </source>
</evidence>
<dbReference type="InterPro" id="IPR031100">
    <property type="entry name" value="LOG_fam"/>
</dbReference>
<dbReference type="GO" id="GO:0009691">
    <property type="term" value="P:cytokinin biosynthetic process"/>
    <property type="evidence" value="ECO:0007669"/>
    <property type="project" value="UniProtKB-UniRule"/>
</dbReference>
<dbReference type="GO" id="GO:0005829">
    <property type="term" value="C:cytosol"/>
    <property type="evidence" value="ECO:0007669"/>
    <property type="project" value="TreeGrafter"/>
</dbReference>
<dbReference type="AlphaFoldDB" id="A0AAW9HLK4"/>
<comment type="catalytic activity">
    <reaction evidence="1">
        <text>9-ribosyl-trans-zeatin 5'-phosphate + H2O = trans-zeatin + D-ribose 5-phosphate</text>
        <dbReference type="Rhea" id="RHEA:48564"/>
        <dbReference type="ChEBI" id="CHEBI:15377"/>
        <dbReference type="ChEBI" id="CHEBI:16522"/>
        <dbReference type="ChEBI" id="CHEBI:78346"/>
        <dbReference type="ChEBI" id="CHEBI:87947"/>
        <dbReference type="EC" id="3.2.2.n1"/>
    </reaction>
</comment>
<sequence length="243" mass="27145">MKDREYRRGGQLRRGSQIPTTTADAKLLNRPANVDDWTRSEAWRVLRIQAEFVDGFGAMADVPQCVSIFGSSRIKPGDHYYELATQIAQGIVKKGVGVITGGGPGIMEAANRGAYLEDGVSIGLGIEIPHEQRLNDYLNRGMQFRYFFVRKTMFVKYSQGFVVMPGGFGTLDELFEALTLVQTHKVAEFPVVLVGTEFWSGLVEWIHDRLVARRLVSLDDPNLFVLVDTAEEALDVLFNATQK</sequence>
<dbReference type="InterPro" id="IPR005269">
    <property type="entry name" value="LOG"/>
</dbReference>
<dbReference type="GO" id="GO:0016787">
    <property type="term" value="F:hydrolase activity"/>
    <property type="evidence" value="ECO:0007669"/>
    <property type="project" value="UniProtKB-KW"/>
</dbReference>
<evidence type="ECO:0000313" key="3">
    <source>
        <dbReference type="EMBL" id="MDY5154746.1"/>
    </source>
</evidence>
<dbReference type="FunFam" id="3.40.50.450:FF:000011">
    <property type="entry name" value="TIGR00730 family Rossman fold protein"/>
    <property type="match status" value="1"/>
</dbReference>
<organism evidence="3 5">
    <name type="scientific">Actinotignum urinale</name>
    <dbReference type="NCBI Taxonomy" id="190146"/>
    <lineage>
        <taxon>Bacteria</taxon>
        <taxon>Bacillati</taxon>
        <taxon>Actinomycetota</taxon>
        <taxon>Actinomycetes</taxon>
        <taxon>Actinomycetales</taxon>
        <taxon>Actinomycetaceae</taxon>
        <taxon>Actinotignum</taxon>
    </lineage>
</organism>
<dbReference type="Pfam" id="PF03641">
    <property type="entry name" value="Lysine_decarbox"/>
    <property type="match status" value="1"/>
</dbReference>
<evidence type="ECO:0000313" key="2">
    <source>
        <dbReference type="EMBL" id="MDY5132498.1"/>
    </source>
</evidence>
<dbReference type="EC" id="3.2.2.n1" evidence="1"/>
<keyword evidence="4" id="KW-1185">Reference proteome</keyword>
<reference evidence="3 4" key="1">
    <citation type="submission" date="2023-10" db="EMBL/GenBank/DDBJ databases">
        <title>Whole Genome based description of the genera Actinobaculum and Actinotignum reveals a complex phylogenetic relationship within the species included in the genus Actinotignum.</title>
        <authorList>
            <person name="Jensen C.S."/>
            <person name="Dargis R."/>
            <person name="Kemp M."/>
            <person name="Christensen J.J."/>
        </authorList>
    </citation>
    <scope>NUCLEOTIDE SEQUENCE</scope>
    <source>
        <strain evidence="3">SLA_B511</strain>
        <strain evidence="2 4">SLA_B974</strain>
    </source>
</reference>
<dbReference type="InterPro" id="IPR052341">
    <property type="entry name" value="LOG_family_nucleotidases"/>
</dbReference>
<dbReference type="RefSeq" id="WP_022866621.1">
    <property type="nucleotide sequence ID" value="NZ_CP126967.1"/>
</dbReference>
<gene>
    <name evidence="3" type="ORF">R6G80_03280</name>
    <name evidence="2" type="ORF">R6G86_01890</name>
</gene>
<keyword evidence="1" id="KW-0203">Cytokinin biosynthesis</keyword>
<name>A0AAW9HLK4_9ACTO</name>
<comment type="catalytic activity">
    <reaction evidence="1">
        <text>N(6)-(dimethylallyl)adenosine 5'-phosphate + H2O = N(6)-dimethylallyladenine + D-ribose 5-phosphate</text>
        <dbReference type="Rhea" id="RHEA:48560"/>
        <dbReference type="ChEBI" id="CHEBI:15377"/>
        <dbReference type="ChEBI" id="CHEBI:17660"/>
        <dbReference type="ChEBI" id="CHEBI:57526"/>
        <dbReference type="ChEBI" id="CHEBI:78346"/>
        <dbReference type="EC" id="3.2.2.n1"/>
    </reaction>
</comment>
<dbReference type="Gene3D" id="3.40.50.450">
    <property type="match status" value="1"/>
</dbReference>
<protein>
    <recommendedName>
        <fullName evidence="1">Cytokinin riboside 5'-monophosphate phosphoribohydrolase</fullName>
        <ecNumber evidence="1">3.2.2.n1</ecNumber>
    </recommendedName>
</protein>
<comment type="similarity">
    <text evidence="1">Belongs to the LOG family.</text>
</comment>
<dbReference type="EMBL" id="JAWNGA010000002">
    <property type="protein sequence ID" value="MDY5132498.1"/>
    <property type="molecule type" value="Genomic_DNA"/>
</dbReference>